<dbReference type="PRINTS" id="PR00039">
    <property type="entry name" value="HTHLYSR"/>
</dbReference>
<dbReference type="Gene3D" id="3.40.190.10">
    <property type="entry name" value="Periplasmic binding protein-like II"/>
    <property type="match status" value="2"/>
</dbReference>
<dbReference type="Pfam" id="PF03466">
    <property type="entry name" value="LysR_substrate"/>
    <property type="match status" value="1"/>
</dbReference>
<dbReference type="PROSITE" id="PS50931">
    <property type="entry name" value="HTH_LYSR"/>
    <property type="match status" value="1"/>
</dbReference>
<protein>
    <submittedName>
        <fullName evidence="6">LysR family transcriptional regulator, glycine cleavage system transcriptional activator</fullName>
    </submittedName>
</protein>
<evidence type="ECO:0000256" key="2">
    <source>
        <dbReference type="ARBA" id="ARBA00023015"/>
    </source>
</evidence>
<keyword evidence="2" id="KW-0805">Transcription regulation</keyword>
<accession>A0A1N7KYX7</accession>
<proteinExistence type="inferred from homology"/>
<comment type="similarity">
    <text evidence="1">Belongs to the LysR transcriptional regulatory family.</text>
</comment>
<dbReference type="InterPro" id="IPR036390">
    <property type="entry name" value="WH_DNA-bd_sf"/>
</dbReference>
<evidence type="ECO:0000256" key="1">
    <source>
        <dbReference type="ARBA" id="ARBA00009437"/>
    </source>
</evidence>
<keyword evidence="3" id="KW-0238">DNA-binding</keyword>
<dbReference type="Pfam" id="PF00126">
    <property type="entry name" value="HTH_1"/>
    <property type="match status" value="1"/>
</dbReference>
<dbReference type="Gene3D" id="1.10.10.10">
    <property type="entry name" value="Winged helix-like DNA-binding domain superfamily/Winged helix DNA-binding domain"/>
    <property type="match status" value="1"/>
</dbReference>
<dbReference type="GO" id="GO:0003700">
    <property type="term" value="F:DNA-binding transcription factor activity"/>
    <property type="evidence" value="ECO:0007669"/>
    <property type="project" value="InterPro"/>
</dbReference>
<dbReference type="Proteomes" id="UP000185999">
    <property type="component" value="Unassembled WGS sequence"/>
</dbReference>
<sequence>MKGFESTARLLSFRKAAEELNLTHPAISHQIQTLEESLGCKLFVREGRYSVLTDEGTRFYPVVREALELLTNGSESIRRSASKPILRIQTYISVSIRWLSHRLPRFQAQHPDLELHLISSIQEQHFDEINADIGLIFCRTPPEHHLHWTPLIPSKLFPVCSPGLIDNNRKPLQPQDILDYPLLTVTSEAWQWQDWFDSAGLSEIHTAHSISVDSTAIALEMAMDGEGITLVNGPFAEKDINAGRLIQPVLHCAEGLGEWGLVCRKDRLDQQHVRTFIEWLQNDMTLHR</sequence>
<evidence type="ECO:0000256" key="3">
    <source>
        <dbReference type="ARBA" id="ARBA00023125"/>
    </source>
</evidence>
<evidence type="ECO:0000256" key="4">
    <source>
        <dbReference type="ARBA" id="ARBA00023163"/>
    </source>
</evidence>
<evidence type="ECO:0000259" key="5">
    <source>
        <dbReference type="PROSITE" id="PS50931"/>
    </source>
</evidence>
<dbReference type="GO" id="GO:0006351">
    <property type="term" value="P:DNA-templated transcription"/>
    <property type="evidence" value="ECO:0007669"/>
    <property type="project" value="TreeGrafter"/>
</dbReference>
<reference evidence="7" key="1">
    <citation type="submission" date="2017-01" db="EMBL/GenBank/DDBJ databases">
        <authorList>
            <person name="Varghese N."/>
            <person name="Submissions S."/>
        </authorList>
    </citation>
    <scope>NUCLEOTIDE SEQUENCE [LARGE SCALE GENOMIC DNA]</scope>
    <source>
        <strain evidence="7">DSM 22306</strain>
    </source>
</reference>
<organism evidence="6 7">
    <name type="scientific">Neptunomonas antarctica</name>
    <dbReference type="NCBI Taxonomy" id="619304"/>
    <lineage>
        <taxon>Bacteria</taxon>
        <taxon>Pseudomonadati</taxon>
        <taxon>Pseudomonadota</taxon>
        <taxon>Gammaproteobacteria</taxon>
        <taxon>Oceanospirillales</taxon>
        <taxon>Oceanospirillaceae</taxon>
        <taxon>Neptunomonas</taxon>
    </lineage>
</organism>
<gene>
    <name evidence="6" type="ORF">SAMN05421760_10383</name>
</gene>
<dbReference type="SUPFAM" id="SSF53850">
    <property type="entry name" value="Periplasmic binding protein-like II"/>
    <property type="match status" value="1"/>
</dbReference>
<dbReference type="GO" id="GO:0043565">
    <property type="term" value="F:sequence-specific DNA binding"/>
    <property type="evidence" value="ECO:0007669"/>
    <property type="project" value="TreeGrafter"/>
</dbReference>
<dbReference type="CDD" id="cd08432">
    <property type="entry name" value="PBP2_GcdR_TrpI_HvrB_AmpR_like"/>
    <property type="match status" value="1"/>
</dbReference>
<feature type="domain" description="HTH lysR-type" evidence="5">
    <location>
        <begin position="1"/>
        <end position="53"/>
    </location>
</feature>
<dbReference type="SUPFAM" id="SSF46785">
    <property type="entry name" value="Winged helix' DNA-binding domain"/>
    <property type="match status" value="1"/>
</dbReference>
<name>A0A1N7KYX7_9GAMM</name>
<dbReference type="RefSeq" id="WP_238377128.1">
    <property type="nucleotide sequence ID" value="NZ_FTOE01000003.1"/>
</dbReference>
<evidence type="ECO:0000313" key="6">
    <source>
        <dbReference type="EMBL" id="SIS66761.1"/>
    </source>
</evidence>
<dbReference type="STRING" id="619304.SAMN05421760_10383"/>
<evidence type="ECO:0000313" key="7">
    <source>
        <dbReference type="Proteomes" id="UP000185999"/>
    </source>
</evidence>
<dbReference type="PANTHER" id="PTHR30537">
    <property type="entry name" value="HTH-TYPE TRANSCRIPTIONAL REGULATOR"/>
    <property type="match status" value="1"/>
</dbReference>
<dbReference type="PANTHER" id="PTHR30537:SF5">
    <property type="entry name" value="HTH-TYPE TRANSCRIPTIONAL ACTIVATOR TTDR-RELATED"/>
    <property type="match status" value="1"/>
</dbReference>
<dbReference type="AlphaFoldDB" id="A0A1N7KYX7"/>
<dbReference type="InterPro" id="IPR000847">
    <property type="entry name" value="LysR_HTH_N"/>
</dbReference>
<keyword evidence="4" id="KW-0804">Transcription</keyword>
<dbReference type="InterPro" id="IPR036388">
    <property type="entry name" value="WH-like_DNA-bd_sf"/>
</dbReference>
<dbReference type="EMBL" id="FTOE01000003">
    <property type="protein sequence ID" value="SIS66761.1"/>
    <property type="molecule type" value="Genomic_DNA"/>
</dbReference>
<dbReference type="InterPro" id="IPR005119">
    <property type="entry name" value="LysR_subst-bd"/>
</dbReference>
<keyword evidence="7" id="KW-1185">Reference proteome</keyword>
<dbReference type="InterPro" id="IPR058163">
    <property type="entry name" value="LysR-type_TF_proteobact-type"/>
</dbReference>